<sequence>IPSLNLKNELVTPFISNSIFIELIHNEGFYILVHVSDVNQLLIQYYLLIVEKRSSTHESVVLQQQETSNQPTTIPSATTNEENVKWTLEPLVLYPLDPTTFLRKELFEFKNKFQYDKTTIDDNGIVQSKSISILSLKSLLKFVNYYDEMLSFMFLKEN</sequence>
<dbReference type="Proteomes" id="UP000676336">
    <property type="component" value="Unassembled WGS sequence"/>
</dbReference>
<gene>
    <name evidence="1" type="ORF">SMN809_LOCUS78678</name>
</gene>
<accession>A0A8S3J8C1</accession>
<reference evidence="1" key="1">
    <citation type="submission" date="2021-02" db="EMBL/GenBank/DDBJ databases">
        <authorList>
            <person name="Nowell W R."/>
        </authorList>
    </citation>
    <scope>NUCLEOTIDE SEQUENCE</scope>
</reference>
<feature type="non-terminal residue" evidence="1">
    <location>
        <position position="158"/>
    </location>
</feature>
<name>A0A8S3J8C1_9BILA</name>
<organism evidence="1 2">
    <name type="scientific">Rotaria magnacalcarata</name>
    <dbReference type="NCBI Taxonomy" id="392030"/>
    <lineage>
        <taxon>Eukaryota</taxon>
        <taxon>Metazoa</taxon>
        <taxon>Spiralia</taxon>
        <taxon>Gnathifera</taxon>
        <taxon>Rotifera</taxon>
        <taxon>Eurotatoria</taxon>
        <taxon>Bdelloidea</taxon>
        <taxon>Philodinida</taxon>
        <taxon>Philodinidae</taxon>
        <taxon>Rotaria</taxon>
    </lineage>
</organism>
<feature type="non-terminal residue" evidence="1">
    <location>
        <position position="1"/>
    </location>
</feature>
<evidence type="ECO:0000313" key="2">
    <source>
        <dbReference type="Proteomes" id="UP000676336"/>
    </source>
</evidence>
<dbReference type="AlphaFoldDB" id="A0A8S3J8C1"/>
<dbReference type="EMBL" id="CAJOBI010340466">
    <property type="protein sequence ID" value="CAF5212117.1"/>
    <property type="molecule type" value="Genomic_DNA"/>
</dbReference>
<evidence type="ECO:0000313" key="1">
    <source>
        <dbReference type="EMBL" id="CAF5212117.1"/>
    </source>
</evidence>
<proteinExistence type="predicted"/>
<comment type="caution">
    <text evidence="1">The sequence shown here is derived from an EMBL/GenBank/DDBJ whole genome shotgun (WGS) entry which is preliminary data.</text>
</comment>
<protein>
    <submittedName>
        <fullName evidence="1">Uncharacterized protein</fullName>
    </submittedName>
</protein>